<feature type="binding site" evidence="11">
    <location>
        <position position="267"/>
    </location>
    <ligand>
        <name>Zn(2+)</name>
        <dbReference type="ChEBI" id="CHEBI:29105"/>
        <note>catalytic</note>
    </ligand>
</feature>
<evidence type="ECO:0000256" key="11">
    <source>
        <dbReference type="HAMAP-Rule" id="MF_00179"/>
    </source>
</evidence>
<feature type="binding site" evidence="11">
    <location>
        <position position="254"/>
    </location>
    <ligand>
        <name>Zn(2+)</name>
        <dbReference type="ChEBI" id="CHEBI:29105"/>
        <note>catalytic</note>
    </ligand>
</feature>
<evidence type="ECO:0000256" key="4">
    <source>
        <dbReference type="ARBA" id="ARBA00022723"/>
    </source>
</evidence>
<feature type="binding site" evidence="11">
    <location>
        <position position="354"/>
    </location>
    <ligand>
        <name>GTP</name>
        <dbReference type="ChEBI" id="CHEBI:37565"/>
    </ligand>
</feature>
<feature type="binding site" evidence="11">
    <location>
        <position position="270"/>
    </location>
    <ligand>
        <name>GTP</name>
        <dbReference type="ChEBI" id="CHEBI:37565"/>
    </ligand>
</feature>
<feature type="domain" description="GTP cyclohydrolase II" evidence="13">
    <location>
        <begin position="204"/>
        <end position="370"/>
    </location>
</feature>
<feature type="binding site" evidence="11">
    <location>
        <position position="265"/>
    </location>
    <ligand>
        <name>Zn(2+)</name>
        <dbReference type="ChEBI" id="CHEBI:29105"/>
        <note>catalytic</note>
    </ligand>
</feature>
<dbReference type="GO" id="GO:0008686">
    <property type="term" value="F:3,4-dihydroxy-2-butanone-4-phosphate synthase activity"/>
    <property type="evidence" value="ECO:0007669"/>
    <property type="project" value="TreeGrafter"/>
</dbReference>
<dbReference type="GO" id="GO:0005525">
    <property type="term" value="F:GTP binding"/>
    <property type="evidence" value="ECO:0007669"/>
    <property type="project" value="UniProtKB-KW"/>
</dbReference>
<dbReference type="Gene3D" id="3.40.50.10990">
    <property type="entry name" value="GTP cyclohydrolase II"/>
    <property type="match status" value="1"/>
</dbReference>
<keyword evidence="5 11" id="KW-0547">Nucleotide-binding</keyword>
<evidence type="ECO:0000259" key="13">
    <source>
        <dbReference type="Pfam" id="PF00925"/>
    </source>
</evidence>
<evidence type="ECO:0000256" key="8">
    <source>
        <dbReference type="ARBA" id="ARBA00023134"/>
    </source>
</evidence>
<evidence type="ECO:0000256" key="5">
    <source>
        <dbReference type="ARBA" id="ARBA00022741"/>
    </source>
</evidence>
<comment type="caution">
    <text evidence="14">The sequence shown here is derived from an EMBL/GenBank/DDBJ whole genome shotgun (WGS) entry which is preliminary data.</text>
</comment>
<organism evidence="14 15">
    <name type="scientific">Rhodothalassium salexigens DSM 2132</name>
    <dbReference type="NCBI Taxonomy" id="1188247"/>
    <lineage>
        <taxon>Bacteria</taxon>
        <taxon>Pseudomonadati</taxon>
        <taxon>Pseudomonadota</taxon>
        <taxon>Alphaproteobacteria</taxon>
        <taxon>Rhodothalassiales</taxon>
        <taxon>Rhodothalassiaceae</taxon>
        <taxon>Rhodothalassium</taxon>
    </lineage>
</organism>
<dbReference type="Pfam" id="PF00925">
    <property type="entry name" value="GTP_cyclohydro2"/>
    <property type="match status" value="1"/>
</dbReference>
<dbReference type="GO" id="GO:0003935">
    <property type="term" value="F:GTP cyclohydrolase II activity"/>
    <property type="evidence" value="ECO:0007669"/>
    <property type="project" value="UniProtKB-UniRule"/>
</dbReference>
<keyword evidence="4 11" id="KW-0479">Metal-binding</keyword>
<keyword evidence="8 11" id="KW-0342">GTP-binding</keyword>
<evidence type="ECO:0000256" key="2">
    <source>
        <dbReference type="ARBA" id="ARBA00005520"/>
    </source>
</evidence>
<dbReference type="EMBL" id="SLXO01000003">
    <property type="protein sequence ID" value="TCP36142.1"/>
    <property type="molecule type" value="Genomic_DNA"/>
</dbReference>
<dbReference type="InterPro" id="IPR000926">
    <property type="entry name" value="RibA"/>
</dbReference>
<dbReference type="FunFam" id="3.40.50.10990:FF:000001">
    <property type="entry name" value="Riboflavin biosynthesis protein RibBA"/>
    <property type="match status" value="1"/>
</dbReference>
<feature type="region of interest" description="Disordered" evidence="12">
    <location>
        <begin position="1"/>
        <end position="30"/>
    </location>
</feature>
<sequence length="394" mass="41881">MVKASPPTSASDPDTPRSQAGSGSTTADPFGADAALMHRVARAQDDLRRWYPVRVTAGSAELLMLPAGSGNPAMLAALSDRLGPPHPVITRERAAVLKVQHKGHETVRLAPRADRSALDLAALADATLDLATPLKGPFTTEPTDADADRAQAAALTLLKRARLLPAALIWPAPDRWPDGAAALTLVEADAVARLAETGPGRVHRIAEARLPVAHAPDSRLIGYRPTDGGPEHFALVIGQPDRAAVPLVRLHSECFTGDLLGSLKCDCGDQLRGAIQRIGAVGWGALLYLAQEGRGIGLMSKLKAYALQDQGHDTVDANLRLGFGVDERLFDPAAAMLRDLGMERIRLLTNNPAKVAGLEALGLDVVERVPHTFATNPHNEAYLATKRDKTGHYL</sequence>
<evidence type="ECO:0000256" key="10">
    <source>
        <dbReference type="ARBA" id="ARBA00049295"/>
    </source>
</evidence>
<evidence type="ECO:0000256" key="1">
    <source>
        <dbReference type="ARBA" id="ARBA00004853"/>
    </source>
</evidence>
<evidence type="ECO:0000313" key="15">
    <source>
        <dbReference type="Proteomes" id="UP000295399"/>
    </source>
</evidence>
<gene>
    <name evidence="11" type="primary">ribA</name>
    <name evidence="14" type="ORF">EV659_10329</name>
</gene>
<feature type="binding site" evidence="11">
    <location>
        <begin position="292"/>
        <end position="294"/>
    </location>
    <ligand>
        <name>GTP</name>
        <dbReference type="ChEBI" id="CHEBI:37565"/>
    </ligand>
</feature>
<dbReference type="EC" id="3.5.4.25" evidence="11"/>
<dbReference type="InterPro" id="IPR032677">
    <property type="entry name" value="GTP_cyclohydro_II"/>
</dbReference>
<evidence type="ECO:0000256" key="3">
    <source>
        <dbReference type="ARBA" id="ARBA00022619"/>
    </source>
</evidence>
<keyword evidence="15" id="KW-1185">Reference proteome</keyword>
<keyword evidence="7 11" id="KW-0862">Zinc</keyword>
<evidence type="ECO:0000256" key="12">
    <source>
        <dbReference type="SAM" id="MobiDB-lite"/>
    </source>
</evidence>
<dbReference type="PANTHER" id="PTHR21327">
    <property type="entry name" value="GTP CYCLOHYDROLASE II-RELATED"/>
    <property type="match status" value="1"/>
</dbReference>
<dbReference type="SUPFAM" id="SSF142695">
    <property type="entry name" value="RibA-like"/>
    <property type="match status" value="1"/>
</dbReference>
<evidence type="ECO:0000256" key="9">
    <source>
        <dbReference type="ARBA" id="ARBA00043932"/>
    </source>
</evidence>
<feature type="binding site" evidence="11">
    <location>
        <position position="349"/>
    </location>
    <ligand>
        <name>GTP</name>
        <dbReference type="ChEBI" id="CHEBI:37565"/>
    </ligand>
</feature>
<dbReference type="HAMAP" id="MF_00179">
    <property type="entry name" value="RibA"/>
    <property type="match status" value="1"/>
</dbReference>
<dbReference type="InParanoid" id="A0A4R2PKN9"/>
<feature type="binding site" evidence="11">
    <location>
        <position position="314"/>
    </location>
    <ligand>
        <name>GTP</name>
        <dbReference type="ChEBI" id="CHEBI:37565"/>
    </ligand>
</feature>
<feature type="active site" description="Nucleophile" evidence="11">
    <location>
        <position position="328"/>
    </location>
</feature>
<dbReference type="NCBIfam" id="NF001591">
    <property type="entry name" value="PRK00393.1"/>
    <property type="match status" value="1"/>
</dbReference>
<dbReference type="InterPro" id="IPR036144">
    <property type="entry name" value="RibA-like_sf"/>
</dbReference>
<dbReference type="GO" id="GO:0008270">
    <property type="term" value="F:zinc ion binding"/>
    <property type="evidence" value="ECO:0007669"/>
    <property type="project" value="UniProtKB-UniRule"/>
</dbReference>
<dbReference type="CDD" id="cd00641">
    <property type="entry name" value="GTP_cyclohydro2"/>
    <property type="match status" value="1"/>
</dbReference>
<evidence type="ECO:0000313" key="14">
    <source>
        <dbReference type="EMBL" id="TCP36142.1"/>
    </source>
</evidence>
<comment type="function">
    <text evidence="9 11">Catalyzes the conversion of GTP to 2,5-diamino-6-ribosylamino-4(3H)-pyrimidinone 5'-phosphate (DARP), formate and pyrophosphate.</text>
</comment>
<keyword evidence="3 11" id="KW-0686">Riboflavin biosynthesis</keyword>
<comment type="cofactor">
    <cofactor evidence="11">
        <name>Zn(2+)</name>
        <dbReference type="ChEBI" id="CHEBI:29105"/>
    </cofactor>
    <text evidence="11">Binds 1 zinc ion per subunit.</text>
</comment>
<name>A0A4R2PKN9_RHOSA</name>
<comment type="similarity">
    <text evidence="11">Belongs to the GTP cyclohydrolase II family.</text>
</comment>
<feature type="compositionally biased region" description="Low complexity" evidence="12">
    <location>
        <begin position="1"/>
        <end position="18"/>
    </location>
</feature>
<keyword evidence="6 11" id="KW-0378">Hydrolase</keyword>
<proteinExistence type="inferred from homology"/>
<dbReference type="PANTHER" id="PTHR21327:SF18">
    <property type="entry name" value="3,4-DIHYDROXY-2-BUTANONE 4-PHOSPHATE SYNTHASE"/>
    <property type="match status" value="1"/>
</dbReference>
<dbReference type="NCBIfam" id="TIGR00505">
    <property type="entry name" value="ribA"/>
    <property type="match status" value="1"/>
</dbReference>
<dbReference type="Proteomes" id="UP000295399">
    <property type="component" value="Unassembled WGS sequence"/>
</dbReference>
<dbReference type="RefSeq" id="WP_200287338.1">
    <property type="nucleotide sequence ID" value="NZ_JACIGF010000003.1"/>
</dbReference>
<comment type="similarity">
    <text evidence="2">In the N-terminal section; belongs to the DHBP synthase family.</text>
</comment>
<dbReference type="UniPathway" id="UPA00275">
    <property type="reaction ID" value="UER00400"/>
</dbReference>
<feature type="active site" description="Proton acceptor" evidence="11">
    <location>
        <position position="326"/>
    </location>
</feature>
<protein>
    <recommendedName>
        <fullName evidence="11">GTP cyclohydrolase-2</fullName>
        <ecNumber evidence="11">3.5.4.25</ecNumber>
    </recommendedName>
    <alternativeName>
        <fullName evidence="11">GTP cyclohydrolase II</fullName>
    </alternativeName>
</protein>
<evidence type="ECO:0000256" key="7">
    <source>
        <dbReference type="ARBA" id="ARBA00022833"/>
    </source>
</evidence>
<dbReference type="GO" id="GO:0005829">
    <property type="term" value="C:cytosol"/>
    <property type="evidence" value="ECO:0007669"/>
    <property type="project" value="TreeGrafter"/>
</dbReference>
<comment type="pathway">
    <text evidence="1 11">Cofactor biosynthesis; riboflavin biosynthesis; 5-amino-6-(D-ribitylamino)uracil from GTP: step 1/4.</text>
</comment>
<feature type="binding site" evidence="11">
    <location>
        <begin position="249"/>
        <end position="253"/>
    </location>
    <ligand>
        <name>GTP</name>
        <dbReference type="ChEBI" id="CHEBI:37565"/>
    </ligand>
</feature>
<comment type="catalytic activity">
    <reaction evidence="10 11">
        <text>GTP + 4 H2O = 2,5-diamino-6-hydroxy-4-(5-phosphoribosylamino)-pyrimidine + formate + 2 phosphate + 3 H(+)</text>
        <dbReference type="Rhea" id="RHEA:23704"/>
        <dbReference type="ChEBI" id="CHEBI:15377"/>
        <dbReference type="ChEBI" id="CHEBI:15378"/>
        <dbReference type="ChEBI" id="CHEBI:15740"/>
        <dbReference type="ChEBI" id="CHEBI:37565"/>
        <dbReference type="ChEBI" id="CHEBI:43474"/>
        <dbReference type="ChEBI" id="CHEBI:58614"/>
        <dbReference type="EC" id="3.5.4.25"/>
    </reaction>
</comment>
<evidence type="ECO:0000256" key="6">
    <source>
        <dbReference type="ARBA" id="ARBA00022801"/>
    </source>
</evidence>
<accession>A0A4R2PKN9</accession>
<dbReference type="GO" id="GO:0009231">
    <property type="term" value="P:riboflavin biosynthetic process"/>
    <property type="evidence" value="ECO:0007669"/>
    <property type="project" value="UniProtKB-UniRule"/>
</dbReference>
<reference evidence="14 15" key="1">
    <citation type="submission" date="2019-03" db="EMBL/GenBank/DDBJ databases">
        <title>Genomic Encyclopedia of Type Strains, Phase IV (KMG-IV): sequencing the most valuable type-strain genomes for metagenomic binning, comparative biology and taxonomic classification.</title>
        <authorList>
            <person name="Goeker M."/>
        </authorList>
    </citation>
    <scope>NUCLEOTIDE SEQUENCE [LARGE SCALE GENOMIC DNA]</scope>
    <source>
        <strain evidence="14 15">DSM 2132</strain>
    </source>
</reference>
<dbReference type="AlphaFoldDB" id="A0A4R2PKN9"/>